<dbReference type="PANTHER" id="PTHR23501:SF191">
    <property type="entry name" value="VACUOLAR BASIC AMINO ACID TRANSPORTER 4"/>
    <property type="match status" value="1"/>
</dbReference>
<proteinExistence type="predicted"/>
<dbReference type="Gene3D" id="1.20.1250.20">
    <property type="entry name" value="MFS general substrate transporter like domains"/>
    <property type="match status" value="1"/>
</dbReference>
<keyword evidence="5 6" id="KW-0472">Membrane</keyword>
<evidence type="ECO:0000313" key="8">
    <source>
        <dbReference type="EMBL" id="MCC9296249.1"/>
    </source>
</evidence>
<dbReference type="InterPro" id="IPR036259">
    <property type="entry name" value="MFS_trans_sf"/>
</dbReference>
<feature type="transmembrane region" description="Helical" evidence="6">
    <location>
        <begin position="159"/>
        <end position="177"/>
    </location>
</feature>
<feature type="transmembrane region" description="Helical" evidence="6">
    <location>
        <begin position="197"/>
        <end position="215"/>
    </location>
</feature>
<dbReference type="CDD" id="cd17502">
    <property type="entry name" value="MFS_Azr1_MDR_like"/>
    <property type="match status" value="1"/>
</dbReference>
<dbReference type="Gene3D" id="1.20.1720.10">
    <property type="entry name" value="Multidrug resistance protein D"/>
    <property type="match status" value="1"/>
</dbReference>
<reference evidence="8" key="1">
    <citation type="submission" date="2021-11" db="EMBL/GenBank/DDBJ databases">
        <authorList>
            <person name="Qingchun L."/>
            <person name="Dong Z."/>
            <person name="Zongwei Q."/>
            <person name="Jia Z."/>
            <person name="Duotao L."/>
        </authorList>
    </citation>
    <scope>NUCLEOTIDE SEQUENCE</scope>
    <source>
        <strain evidence="8">WLY-B-L2</strain>
    </source>
</reference>
<evidence type="ECO:0000256" key="4">
    <source>
        <dbReference type="ARBA" id="ARBA00022989"/>
    </source>
</evidence>
<feature type="transmembrane region" description="Helical" evidence="6">
    <location>
        <begin position="325"/>
        <end position="344"/>
    </location>
</feature>
<evidence type="ECO:0000256" key="3">
    <source>
        <dbReference type="ARBA" id="ARBA00022692"/>
    </source>
</evidence>
<dbReference type="InterPro" id="IPR020846">
    <property type="entry name" value="MFS_dom"/>
</dbReference>
<feature type="transmembrane region" description="Helical" evidence="6">
    <location>
        <begin position="39"/>
        <end position="61"/>
    </location>
</feature>
<evidence type="ECO:0000313" key="9">
    <source>
        <dbReference type="Proteomes" id="UP001165422"/>
    </source>
</evidence>
<feature type="transmembrane region" description="Helical" evidence="6">
    <location>
        <begin position="261"/>
        <end position="285"/>
    </location>
</feature>
<evidence type="ECO:0000256" key="2">
    <source>
        <dbReference type="ARBA" id="ARBA00022448"/>
    </source>
</evidence>
<comment type="caution">
    <text evidence="8">The sequence shown here is derived from an EMBL/GenBank/DDBJ whole genome shotgun (WGS) entry which is preliminary data.</text>
</comment>
<gene>
    <name evidence="8" type="ORF">LN736_15435</name>
</gene>
<dbReference type="Proteomes" id="UP001165422">
    <property type="component" value="Unassembled WGS sequence"/>
</dbReference>
<keyword evidence="2" id="KW-0813">Transport</keyword>
<dbReference type="EMBL" id="JAJJPB010000026">
    <property type="protein sequence ID" value="MCC9296249.1"/>
    <property type="molecule type" value="Genomic_DNA"/>
</dbReference>
<dbReference type="PROSITE" id="PS50850">
    <property type="entry name" value="MFS"/>
    <property type="match status" value="1"/>
</dbReference>
<feature type="transmembrane region" description="Helical" evidence="6">
    <location>
        <begin position="221"/>
        <end position="241"/>
    </location>
</feature>
<evidence type="ECO:0000256" key="1">
    <source>
        <dbReference type="ARBA" id="ARBA00004651"/>
    </source>
</evidence>
<organism evidence="8 9">
    <name type="scientific">Clostridium aromativorans</name>
    <dbReference type="NCBI Taxonomy" id="2836848"/>
    <lineage>
        <taxon>Bacteria</taxon>
        <taxon>Bacillati</taxon>
        <taxon>Bacillota</taxon>
        <taxon>Clostridia</taxon>
        <taxon>Eubacteriales</taxon>
        <taxon>Clostridiaceae</taxon>
        <taxon>Clostridium</taxon>
    </lineage>
</organism>
<evidence type="ECO:0000256" key="5">
    <source>
        <dbReference type="ARBA" id="ARBA00023136"/>
    </source>
</evidence>
<sequence>MESMKRNIIIATMVAMFLAAVEGTVVTIAVPTIIEDLNGFALISWVFSSYLLTSAVTTPIYGKLADLYGRKNTLTAGIAIFLVGSFLCGLSQNIYSLIMFRALQGIGAGSIFTITYTIVGDVFSISERAKVQGWLSTVWGIASLIGPFFGGFLIDTLSWHWIFFINIPFGVVSIALIQKNLQENFEKRKRKIDYLGAVILTAAIVLLLYGFLAGGDGKNENIILSVICIVLSLIFLILFYFKEKKSEEPIVPFEIFTRLNIIANIISFLESASLMAIDVYVPLYIQNVLGFGATISGLCMSPMSFTWLLSSIFLAKCIEKYRERYIILICSIIVLVGSVLMPGFNIDSSLFLVMLCVSVLGFGFGGNFTTLTIVVQSSVGYFMRGAATASNSLLRNLGQTIGISVFGSIFNLNILRYFNNMGISGIDSNNLYSNAAVHIKVPLQLVKESLNSSLYVVFIGVIVLNVVSLLLSLFLPKDFKKCD</sequence>
<feature type="transmembrane region" description="Helical" evidence="6">
    <location>
        <begin position="73"/>
        <end position="92"/>
    </location>
</feature>
<feature type="transmembrane region" description="Helical" evidence="6">
    <location>
        <begin position="396"/>
        <end position="418"/>
    </location>
</feature>
<feature type="transmembrane region" description="Helical" evidence="6">
    <location>
        <begin position="98"/>
        <end position="119"/>
    </location>
</feature>
<dbReference type="PANTHER" id="PTHR23501">
    <property type="entry name" value="MAJOR FACILITATOR SUPERFAMILY"/>
    <property type="match status" value="1"/>
</dbReference>
<feature type="transmembrane region" description="Helical" evidence="6">
    <location>
        <begin position="291"/>
        <end position="313"/>
    </location>
</feature>
<dbReference type="SUPFAM" id="SSF103473">
    <property type="entry name" value="MFS general substrate transporter"/>
    <property type="match status" value="1"/>
</dbReference>
<keyword evidence="9" id="KW-1185">Reference proteome</keyword>
<evidence type="ECO:0000259" key="7">
    <source>
        <dbReference type="PROSITE" id="PS50850"/>
    </source>
</evidence>
<accession>A0ABS8NAS1</accession>
<dbReference type="InterPro" id="IPR011701">
    <property type="entry name" value="MFS"/>
</dbReference>
<dbReference type="Pfam" id="PF07690">
    <property type="entry name" value="MFS_1"/>
    <property type="match status" value="1"/>
</dbReference>
<name>A0ABS8NAS1_9CLOT</name>
<keyword evidence="4 6" id="KW-1133">Transmembrane helix</keyword>
<dbReference type="RefSeq" id="WP_229981926.1">
    <property type="nucleotide sequence ID" value="NZ_JAJJPB010000026.1"/>
</dbReference>
<feature type="transmembrane region" description="Helical" evidence="6">
    <location>
        <begin position="454"/>
        <end position="475"/>
    </location>
</feature>
<feature type="domain" description="Major facilitator superfamily (MFS) profile" evidence="7">
    <location>
        <begin position="8"/>
        <end position="480"/>
    </location>
</feature>
<feature type="transmembrane region" description="Helical" evidence="6">
    <location>
        <begin position="131"/>
        <end position="153"/>
    </location>
</feature>
<feature type="transmembrane region" description="Helical" evidence="6">
    <location>
        <begin position="350"/>
        <end position="375"/>
    </location>
</feature>
<comment type="subcellular location">
    <subcellularLocation>
        <location evidence="1">Cell membrane</location>
        <topology evidence="1">Multi-pass membrane protein</topology>
    </subcellularLocation>
</comment>
<protein>
    <submittedName>
        <fullName evidence="8">MFS transporter</fullName>
    </submittedName>
</protein>
<keyword evidence="3 6" id="KW-0812">Transmembrane</keyword>
<evidence type="ECO:0000256" key="6">
    <source>
        <dbReference type="SAM" id="Phobius"/>
    </source>
</evidence>